<dbReference type="GeneID" id="104714820"/>
<dbReference type="InterPro" id="IPR055294">
    <property type="entry name" value="FBL60-like"/>
</dbReference>
<accession>A0ABM0TSJ2</accession>
<dbReference type="PANTHER" id="PTHR31293:SF27">
    <property type="entry name" value="BNACNNG35480D PROTEIN"/>
    <property type="match status" value="1"/>
</dbReference>
<dbReference type="PANTHER" id="PTHR31293">
    <property type="entry name" value="RNI-LIKE SUPERFAMILY PROTEIN"/>
    <property type="match status" value="1"/>
</dbReference>
<dbReference type="InterPro" id="IPR001810">
    <property type="entry name" value="F-box_dom"/>
</dbReference>
<reference evidence="3" key="2">
    <citation type="submission" date="2025-08" db="UniProtKB">
        <authorList>
            <consortium name="RefSeq"/>
        </authorList>
    </citation>
    <scope>IDENTIFICATION</scope>
    <source>
        <tissue evidence="3">Leaf</tissue>
    </source>
</reference>
<dbReference type="SUPFAM" id="SSF81383">
    <property type="entry name" value="F-box domain"/>
    <property type="match status" value="1"/>
</dbReference>
<evidence type="ECO:0000313" key="2">
    <source>
        <dbReference type="Proteomes" id="UP000694864"/>
    </source>
</evidence>
<organism evidence="2 3">
    <name type="scientific">Camelina sativa</name>
    <name type="common">False flax</name>
    <name type="synonym">Myagrum sativum</name>
    <dbReference type="NCBI Taxonomy" id="90675"/>
    <lineage>
        <taxon>Eukaryota</taxon>
        <taxon>Viridiplantae</taxon>
        <taxon>Streptophyta</taxon>
        <taxon>Embryophyta</taxon>
        <taxon>Tracheophyta</taxon>
        <taxon>Spermatophyta</taxon>
        <taxon>Magnoliopsida</taxon>
        <taxon>eudicotyledons</taxon>
        <taxon>Gunneridae</taxon>
        <taxon>Pentapetalae</taxon>
        <taxon>rosids</taxon>
        <taxon>malvids</taxon>
        <taxon>Brassicales</taxon>
        <taxon>Brassicaceae</taxon>
        <taxon>Camelineae</taxon>
        <taxon>Camelina</taxon>
    </lineage>
</organism>
<dbReference type="InterPro" id="IPR053781">
    <property type="entry name" value="F-box_AtFBL13-like"/>
</dbReference>
<evidence type="ECO:0000313" key="3">
    <source>
        <dbReference type="RefSeq" id="XP_010430593.1"/>
    </source>
</evidence>
<dbReference type="PROSITE" id="PS50181">
    <property type="entry name" value="FBOX"/>
    <property type="match status" value="1"/>
</dbReference>
<gene>
    <name evidence="3" type="primary">LOC104714820</name>
</gene>
<dbReference type="SUPFAM" id="SSF52047">
    <property type="entry name" value="RNI-like"/>
    <property type="match status" value="1"/>
</dbReference>
<reference evidence="2" key="1">
    <citation type="journal article" date="2014" name="Nat. Commun.">
        <title>The emerging biofuel crop Camelina sativa retains a highly undifferentiated hexaploid genome structure.</title>
        <authorList>
            <person name="Kagale S."/>
            <person name="Koh C."/>
            <person name="Nixon J."/>
            <person name="Bollina V."/>
            <person name="Clarke W.E."/>
            <person name="Tuteja R."/>
            <person name="Spillane C."/>
            <person name="Robinson S.J."/>
            <person name="Links M.G."/>
            <person name="Clarke C."/>
            <person name="Higgins E.E."/>
            <person name="Huebert T."/>
            <person name="Sharpe A.G."/>
            <person name="Parkin I.A."/>
        </authorList>
    </citation>
    <scope>NUCLEOTIDE SEQUENCE [LARGE SCALE GENOMIC DNA]</scope>
    <source>
        <strain evidence="2">cv. DH55</strain>
    </source>
</reference>
<evidence type="ECO:0000259" key="1">
    <source>
        <dbReference type="PROSITE" id="PS50181"/>
    </source>
</evidence>
<protein>
    <submittedName>
        <fullName evidence="3">F-box protein At1g64540</fullName>
    </submittedName>
</protein>
<dbReference type="Proteomes" id="UP000694864">
    <property type="component" value="Chromosome 9"/>
</dbReference>
<dbReference type="InterPro" id="IPR006566">
    <property type="entry name" value="FBD"/>
</dbReference>
<name>A0ABM0TSJ2_CAMSA</name>
<feature type="domain" description="F-box" evidence="1">
    <location>
        <begin position="2"/>
        <end position="39"/>
    </location>
</feature>
<dbReference type="InterPro" id="IPR036047">
    <property type="entry name" value="F-box-like_dom_sf"/>
</dbReference>
<dbReference type="Pfam" id="PF00646">
    <property type="entry name" value="F-box"/>
    <property type="match status" value="1"/>
</dbReference>
<dbReference type="SMART" id="SM00579">
    <property type="entry name" value="FBD"/>
    <property type="match status" value="1"/>
</dbReference>
<dbReference type="RefSeq" id="XP_010430593.1">
    <property type="nucleotide sequence ID" value="XM_010432291.1"/>
</dbReference>
<dbReference type="Gene3D" id="1.20.1280.50">
    <property type="match status" value="1"/>
</dbReference>
<sequence length="443" mass="50368">MEDFISNLPDEVLGKILSLLPTKLVVSTSVMSKRWRNLLLLVDNFDLEDSATSGFSDFLEKTVAHLSTCPIKRLSLSGRYEIPRSNCLIVTALDRGCLELHLQSRYLHLGIRILSSNNTLVKLTLSKRTDLAGHVPPKGTVFFPALKTLSLGALVVNEELYQWFISGSPALEELFIRECCDDPPTWKGSVFSKSVKRVTVYFHLPRFSWAYDEEVWFNTTSLEFLDYSAFVSQGYTLVDDMPSLVEARLDLRLWEPSVSYDSDYIYQYFDVYRPEDVFGNVTNLVAGIRNVETLHLSPDALEVFFFCCDYMPVFNNLRNLSFESDEEKGWQALPLVLNNSLRLHTLAIKGLVHRVTSRCGDACPCISKTKRGMCCLSACRIKVLEITGYGGSFRELKQMRHFLGKLQCLETVRIGVQKDSNKYLRANLTNLPRASPKCNIQFI</sequence>
<dbReference type="CDD" id="cd22160">
    <property type="entry name" value="F-box_AtFBL13-like"/>
    <property type="match status" value="1"/>
</dbReference>
<proteinExistence type="predicted"/>
<keyword evidence="2" id="KW-1185">Reference proteome</keyword>
<dbReference type="SMART" id="SM00256">
    <property type="entry name" value="FBOX"/>
    <property type="match status" value="1"/>
</dbReference>